<sequence>MYSLTGNIPSYDTQLKDQLRLSHIILADGKFDKASDVDIILGTDILNYVLDGSKISTHVPGIAAYGTCFGHVVMGSLTSTHQSAVTSSHAAGTSVEDYGLHATRLEEVLERFWKVEEPPSKPAVHPDHMECERLYISTTQRLPDGKYIVRLPLLSTRSSLGESRSLAMKRLRALERKMSKDALFASKYKDFMREYETLGHMSKSDFQFNSEHFVIPHHGIFKRGTDKIRVVFDGSGRSSTGVSLNQCLHSGQPLQNDITKIILNFRRHQVVFTTDIKMMFRQTFVHPDDRKYQLILWREDPSHDVQVYELNTNTYGLRSSPFIAIRTVLLLADDWEVSHPNSHAAHVMRRDIFVDDILTGADSVAEAQQLKQELIALTGSAGYELRKWSSNSRELLRDLPEEYCELPHSFDTEDKSFIKVLGVQWDPVSDSMAYQINVPLGHPPTKRSVLSTIARLYDPCGYCAPVIFRFKIFLQSLFSDGLNWDEPINQNQINQWDELTQDLNHLSHLQIPRCVSLPSAVSYSLHGFGDASELGYAASVYLRTVDASGHVKVSLVIAKSRVASHKTKQTIPKLELNASHLVCKLLNHVADSYDDSVQLETINAWSDSSIVLSWLKAKPHMLQTFECNRVQDIQQSKRHITWRHVRSERNPSDVASRGMSARELIQFKLWWSPDWLLREESQWPQLPVTIPQELPGFKKLVHFVTPVESWEDALLSRVSSYSKLINVSAFILRFCKNIKLPREQRNLQSTLSLDEIRAATKHWIGKVQLDAFKEEIVMVKQGKLVCKSLQKLSVFVDDENLLRVGGRLRKSALPYGAKHPYLIPKDHKWGTKAVHLEVVSALTIEAFIASFTRFVSRRGLPSLVRSDRGTNFVGSNSYLRDVNQFLVNNETVLKGEFARQNIRWEFNPAGAPHMSGLVESAVKHAKLLLKREAGDTIFTFEELSTLFSKIESILNSRPLVPMSEDPSDLEVLTPGHFLIGQPLVALPEPHWKDTKTSRLSRFQVIQKMYQSIWSRWHIEYLNNLQARNKWYSQVNNLELNDLVLIKDENSPPLQWRRGRVIEVYKGTDQIVRIEADHKSGKMSKLVLLFLVILAVVLMQSGVEACQSLLGRAPKAFTKSGTNGTTQVNQPFSIIITSLQHLWASPMSDIALCPHLTASSFYQQPFADHHYTWP</sequence>
<comment type="caution">
    <text evidence="1">The sequence shown here is derived from an EMBL/GenBank/DDBJ whole genome shotgun (WGS) entry which is preliminary data.</text>
</comment>
<protein>
    <submittedName>
        <fullName evidence="1">Uncharacterized protein</fullName>
    </submittedName>
</protein>
<name>A0ACC0JGM6_CHOFU</name>
<dbReference type="Proteomes" id="UP001064048">
    <property type="component" value="Chromosome 25"/>
</dbReference>
<evidence type="ECO:0000313" key="2">
    <source>
        <dbReference type="Proteomes" id="UP001064048"/>
    </source>
</evidence>
<proteinExistence type="predicted"/>
<dbReference type="EMBL" id="CM046125">
    <property type="protein sequence ID" value="KAI8423239.1"/>
    <property type="molecule type" value="Genomic_DNA"/>
</dbReference>
<keyword evidence="2" id="KW-1185">Reference proteome</keyword>
<gene>
    <name evidence="1" type="ORF">MSG28_014269</name>
</gene>
<organism evidence="1 2">
    <name type="scientific">Choristoneura fumiferana</name>
    <name type="common">Spruce budworm moth</name>
    <name type="synonym">Archips fumiferana</name>
    <dbReference type="NCBI Taxonomy" id="7141"/>
    <lineage>
        <taxon>Eukaryota</taxon>
        <taxon>Metazoa</taxon>
        <taxon>Ecdysozoa</taxon>
        <taxon>Arthropoda</taxon>
        <taxon>Hexapoda</taxon>
        <taxon>Insecta</taxon>
        <taxon>Pterygota</taxon>
        <taxon>Neoptera</taxon>
        <taxon>Endopterygota</taxon>
        <taxon>Lepidoptera</taxon>
        <taxon>Glossata</taxon>
        <taxon>Ditrysia</taxon>
        <taxon>Tortricoidea</taxon>
        <taxon>Tortricidae</taxon>
        <taxon>Tortricinae</taxon>
        <taxon>Choristoneura</taxon>
    </lineage>
</organism>
<reference evidence="1 2" key="1">
    <citation type="journal article" date="2022" name="Genome Biol. Evol.">
        <title>The Spruce Budworm Genome: Reconstructing the Evolutionary History of Antifreeze Proteins.</title>
        <authorList>
            <person name="Beliveau C."/>
            <person name="Gagne P."/>
            <person name="Picq S."/>
            <person name="Vernygora O."/>
            <person name="Keeling C.I."/>
            <person name="Pinkney K."/>
            <person name="Doucet D."/>
            <person name="Wen F."/>
            <person name="Johnston J.S."/>
            <person name="Maaroufi H."/>
            <person name="Boyle B."/>
            <person name="Laroche J."/>
            <person name="Dewar K."/>
            <person name="Juretic N."/>
            <person name="Blackburn G."/>
            <person name="Nisole A."/>
            <person name="Brunet B."/>
            <person name="Brandao M."/>
            <person name="Lumley L."/>
            <person name="Duan J."/>
            <person name="Quan G."/>
            <person name="Lucarotti C.J."/>
            <person name="Roe A.D."/>
            <person name="Sperling F.A.H."/>
            <person name="Levesque R.C."/>
            <person name="Cusson M."/>
        </authorList>
    </citation>
    <scope>NUCLEOTIDE SEQUENCE [LARGE SCALE GENOMIC DNA]</scope>
    <source>
        <strain evidence="1">Glfc:IPQL:Cfum</strain>
    </source>
</reference>
<evidence type="ECO:0000313" key="1">
    <source>
        <dbReference type="EMBL" id="KAI8423239.1"/>
    </source>
</evidence>
<accession>A0ACC0JGM6</accession>